<evidence type="ECO:0000313" key="1">
    <source>
        <dbReference type="EMBL" id="CAE6518002.1"/>
    </source>
</evidence>
<dbReference type="Proteomes" id="UP000663853">
    <property type="component" value="Unassembled WGS sequence"/>
</dbReference>
<sequence>METTPTASPFKITSHYAPSDVEGGHHVVSHITHLVDSYFIWVGGTVERPDLLQVPPLQVGGNLLADDEVNQQDSVPDSRSIEVLVAQAMQTGSLAKDFSCAMSTTQVSTPALGVPIFRSRDSDESLAVSQRLGAYSVPFTVIKSH</sequence>
<comment type="caution">
    <text evidence="1">The sequence shown here is derived from an EMBL/GenBank/DDBJ whole genome shotgun (WGS) entry which is preliminary data.</text>
</comment>
<organism evidence="1 2">
    <name type="scientific">Rhizoctonia solani</name>
    <dbReference type="NCBI Taxonomy" id="456999"/>
    <lineage>
        <taxon>Eukaryota</taxon>
        <taxon>Fungi</taxon>
        <taxon>Dikarya</taxon>
        <taxon>Basidiomycota</taxon>
        <taxon>Agaricomycotina</taxon>
        <taxon>Agaricomycetes</taxon>
        <taxon>Cantharellales</taxon>
        <taxon>Ceratobasidiaceae</taxon>
        <taxon>Rhizoctonia</taxon>
    </lineage>
</organism>
<protein>
    <submittedName>
        <fullName evidence="1">Uncharacterized protein</fullName>
    </submittedName>
</protein>
<accession>A0A8H3DAY9</accession>
<evidence type="ECO:0000313" key="2">
    <source>
        <dbReference type="Proteomes" id="UP000663853"/>
    </source>
</evidence>
<reference evidence="1" key="1">
    <citation type="submission" date="2021-01" db="EMBL/GenBank/DDBJ databases">
        <authorList>
            <person name="Kaushik A."/>
        </authorList>
    </citation>
    <scope>NUCLEOTIDE SEQUENCE</scope>
    <source>
        <strain evidence="1">AG6-10EEA</strain>
    </source>
</reference>
<name>A0A8H3DAY9_9AGAM</name>
<dbReference type="EMBL" id="CAJMXA010003863">
    <property type="protein sequence ID" value="CAE6518002.1"/>
    <property type="molecule type" value="Genomic_DNA"/>
</dbReference>
<gene>
    <name evidence="1" type="ORF">RDB_LOCUS140491</name>
</gene>
<dbReference type="AlphaFoldDB" id="A0A8H3DAY9"/>
<proteinExistence type="predicted"/>